<keyword evidence="11" id="KW-0539">Nucleus</keyword>
<dbReference type="InterPro" id="IPR036940">
    <property type="entry name" value="PI3/4_kinase_cat_sf"/>
</dbReference>
<evidence type="ECO:0000256" key="8">
    <source>
        <dbReference type="ARBA" id="ARBA00022777"/>
    </source>
</evidence>
<dbReference type="SUPFAM" id="SSF48371">
    <property type="entry name" value="ARM repeat"/>
    <property type="match status" value="1"/>
</dbReference>
<dbReference type="PANTHER" id="PTHR11139">
    <property type="entry name" value="ATAXIA TELANGIECTASIA MUTATED ATM -RELATED"/>
    <property type="match status" value="1"/>
</dbReference>
<dbReference type="InterPro" id="IPR003151">
    <property type="entry name" value="PIK-rel_kinase_FAT"/>
</dbReference>
<dbReference type="PROSITE" id="PS51190">
    <property type="entry name" value="FATC"/>
    <property type="match status" value="1"/>
</dbReference>
<keyword evidence="7" id="KW-0227">DNA damage</keyword>
<dbReference type="SMART" id="SM00146">
    <property type="entry name" value="PI3Kc"/>
    <property type="match status" value="1"/>
</dbReference>
<dbReference type="GO" id="GO:0005524">
    <property type="term" value="F:ATP binding"/>
    <property type="evidence" value="ECO:0007669"/>
    <property type="project" value="UniProtKB-KW"/>
</dbReference>
<sequence>VLIIQRSEQLQSYRAEVSLRLSDWDSLRLVTTDTASVTGSWSIGLARMLYEIHQKHWITQERILDKLRLSQMTELSAAAMDGLEGGYERAYSTSIMRLGILAELDWIAQLMRRAESSSHHTISLDTLLQLLESRADLSRPTFHTMEPLLAVRHAAIEALACHATESSSDISRALGNSWLTRARVARKAGQTMAAFSCVLRAEARGISDALIERAKLLWQQSKAEACLNCLDKGIEELSLIGHSDPNSSIFLMPPPVANGSEQRKAVADSLFRAKLLRARYSEEIGRYDFDTTRGLYDALIDENGDCEEAHFRLAAFVDHTRTNVGNPTQKDTLLKLALKEYAQALSCGSQFIYQSMPRFLSMWLDHGSEVVRRDYTYSSQAKKDARKSTKDADNELEAQVSTDQETFKQVQQLMKSSIERIPVYQFYSALGQMLSRVCHEHKQIVSAMINLIVRLCEHCPQQTLWFLISQHYSSVPSRSEKCSKIFEQVRARRPDLAKMIADYVNLCRHLTDICSLYMTGNNVKSFSLKAACPKILHLLEASDFSSILIPVHSQLVPTLPAPRATAREVRQHLAFGPAASQVTLVRFEDQVEILSSQTKPKKMSWVGSDGRKYIIVAKPNDDMRKDYRLTELNTVINKFLAKNSETRRRALQIRTFAVIPLSEKGGLVEWVNDTQPLRTILVKYLQQIGRPINWPQMVRLAPTLEDSLEVKREKYLKKWLPMFPLVFHMWFTDLFGDPSAWYAARDNYARSLAVMSMVGYVLGLGDRHTENILLDATNGAVVHVDFSCVFNYGLTLPWPERVPFRLTRNLVHALGPTGYEGVFRRCSEAVMRLLRNEIDPIMAVFKPIYHDALVEQGGSNFVSRAAQKQMESGYKQQSRTNVAPGTYDLSNILATNDRVAKAAAEKLSNMEHRLKGKITEHEDFNQLVSMSVEGQVDELIHEATDVDRLCRMYRGWMPFL</sequence>
<gene>
    <name evidence="16" type="ORF">Ciccas_010572</name>
</gene>
<evidence type="ECO:0000256" key="10">
    <source>
        <dbReference type="ARBA" id="ARBA00023204"/>
    </source>
</evidence>
<organism evidence="16 17">
    <name type="scientific">Cichlidogyrus casuarinus</name>
    <dbReference type="NCBI Taxonomy" id="1844966"/>
    <lineage>
        <taxon>Eukaryota</taxon>
        <taxon>Metazoa</taxon>
        <taxon>Spiralia</taxon>
        <taxon>Lophotrochozoa</taxon>
        <taxon>Platyhelminthes</taxon>
        <taxon>Monogenea</taxon>
        <taxon>Monopisthocotylea</taxon>
        <taxon>Dactylogyridea</taxon>
        <taxon>Ancyrocephalidae</taxon>
        <taxon>Cichlidogyrus</taxon>
    </lineage>
</organism>
<dbReference type="InterPro" id="IPR016024">
    <property type="entry name" value="ARM-type_fold"/>
</dbReference>
<evidence type="ECO:0000256" key="7">
    <source>
        <dbReference type="ARBA" id="ARBA00022763"/>
    </source>
</evidence>
<evidence type="ECO:0000259" key="13">
    <source>
        <dbReference type="PROSITE" id="PS50290"/>
    </source>
</evidence>
<evidence type="ECO:0000256" key="3">
    <source>
        <dbReference type="ARBA" id="ARBA00012513"/>
    </source>
</evidence>
<dbReference type="SMART" id="SM01343">
    <property type="entry name" value="FATC"/>
    <property type="match status" value="1"/>
</dbReference>
<reference evidence="16 17" key="1">
    <citation type="submission" date="2024-11" db="EMBL/GenBank/DDBJ databases">
        <title>Adaptive evolution of stress response genes in parasites aligns with host niche diversity.</title>
        <authorList>
            <person name="Hahn C."/>
            <person name="Resl P."/>
        </authorList>
    </citation>
    <scope>NUCLEOTIDE SEQUENCE [LARGE SCALE GENOMIC DNA]</scope>
    <source>
        <strain evidence="16">EGGRZ-B1_66</strain>
        <tissue evidence="16">Body</tissue>
    </source>
</reference>
<dbReference type="Pfam" id="PF02260">
    <property type="entry name" value="FATC"/>
    <property type="match status" value="1"/>
</dbReference>
<keyword evidence="5" id="KW-0808">Transferase</keyword>
<keyword evidence="8" id="KW-0418">Kinase</keyword>
<evidence type="ECO:0000256" key="6">
    <source>
        <dbReference type="ARBA" id="ARBA00022741"/>
    </source>
</evidence>
<evidence type="ECO:0000256" key="4">
    <source>
        <dbReference type="ARBA" id="ARBA00022527"/>
    </source>
</evidence>
<feature type="domain" description="PI3K/PI4K catalytic" evidence="13">
    <location>
        <begin position="587"/>
        <end position="904"/>
    </location>
</feature>
<evidence type="ECO:0000256" key="1">
    <source>
        <dbReference type="ARBA" id="ARBA00004123"/>
    </source>
</evidence>
<evidence type="ECO:0000256" key="5">
    <source>
        <dbReference type="ARBA" id="ARBA00022679"/>
    </source>
</evidence>
<dbReference type="PROSITE" id="PS50290">
    <property type="entry name" value="PI3_4_KINASE_3"/>
    <property type="match status" value="1"/>
</dbReference>
<evidence type="ECO:0000256" key="11">
    <source>
        <dbReference type="ARBA" id="ARBA00023242"/>
    </source>
</evidence>
<accession>A0ABD2PVS8</accession>
<feature type="domain" description="FAT" evidence="14">
    <location>
        <begin position="2"/>
        <end position="473"/>
    </location>
</feature>
<dbReference type="GO" id="GO:0004674">
    <property type="term" value="F:protein serine/threonine kinase activity"/>
    <property type="evidence" value="ECO:0007669"/>
    <property type="project" value="UniProtKB-KW"/>
</dbReference>
<comment type="caution">
    <text evidence="16">The sequence shown here is derived from an EMBL/GenBank/DDBJ whole genome shotgun (WGS) entry which is preliminary data.</text>
</comment>
<dbReference type="CDD" id="cd00892">
    <property type="entry name" value="PIKKc_ATR"/>
    <property type="match status" value="1"/>
</dbReference>
<dbReference type="InterPro" id="IPR000403">
    <property type="entry name" value="PI3/4_kinase_cat_dom"/>
</dbReference>
<name>A0ABD2PVS8_9PLAT</name>
<dbReference type="InterPro" id="IPR050517">
    <property type="entry name" value="DDR_Repair_Kinase"/>
</dbReference>
<keyword evidence="6" id="KW-0547">Nucleotide-binding</keyword>
<dbReference type="InterPro" id="IPR014009">
    <property type="entry name" value="PIK_FAT"/>
</dbReference>
<dbReference type="PROSITE" id="PS00916">
    <property type="entry name" value="PI3_4_KINASE_2"/>
    <property type="match status" value="1"/>
</dbReference>
<evidence type="ECO:0000256" key="12">
    <source>
        <dbReference type="ARBA" id="ARBA00024420"/>
    </source>
</evidence>
<comment type="subcellular location">
    <subcellularLocation>
        <location evidence="1">Nucleus</location>
    </subcellularLocation>
</comment>
<dbReference type="InterPro" id="IPR003152">
    <property type="entry name" value="FATC_dom"/>
</dbReference>
<dbReference type="Gene3D" id="3.30.1010.10">
    <property type="entry name" value="Phosphatidylinositol 3-kinase Catalytic Subunit, Chain A, domain 4"/>
    <property type="match status" value="1"/>
</dbReference>
<dbReference type="Pfam" id="PF02259">
    <property type="entry name" value="FAT"/>
    <property type="match status" value="1"/>
</dbReference>
<keyword evidence="17" id="KW-1185">Reference proteome</keyword>
<dbReference type="InterPro" id="IPR011009">
    <property type="entry name" value="Kinase-like_dom_sf"/>
</dbReference>
<dbReference type="Pfam" id="PF00454">
    <property type="entry name" value="PI3_PI4_kinase"/>
    <property type="match status" value="1"/>
</dbReference>
<dbReference type="EMBL" id="JBJKFK010002615">
    <property type="protein sequence ID" value="KAL3310857.1"/>
    <property type="molecule type" value="Genomic_DNA"/>
</dbReference>
<dbReference type="EC" id="2.7.11.1" evidence="3"/>
<feature type="domain" description="FATC" evidence="15">
    <location>
        <begin position="928"/>
        <end position="960"/>
    </location>
</feature>
<dbReference type="GO" id="GO:0005634">
    <property type="term" value="C:nucleus"/>
    <property type="evidence" value="ECO:0007669"/>
    <property type="project" value="UniProtKB-SubCell"/>
</dbReference>
<proteinExistence type="inferred from homology"/>
<keyword evidence="10" id="KW-0234">DNA repair</keyword>
<evidence type="ECO:0000256" key="2">
    <source>
        <dbReference type="ARBA" id="ARBA00010769"/>
    </source>
</evidence>
<keyword evidence="4" id="KW-0723">Serine/threonine-protein kinase</keyword>
<dbReference type="Pfam" id="PF23593">
    <property type="entry name" value="HEAT_ATR"/>
    <property type="match status" value="1"/>
</dbReference>
<dbReference type="AlphaFoldDB" id="A0ABD2PVS8"/>
<dbReference type="InterPro" id="IPR018936">
    <property type="entry name" value="PI3/4_kinase_CS"/>
</dbReference>
<dbReference type="PROSITE" id="PS51189">
    <property type="entry name" value="FAT"/>
    <property type="match status" value="1"/>
</dbReference>
<dbReference type="Gene3D" id="1.10.1070.11">
    <property type="entry name" value="Phosphatidylinositol 3-/4-kinase, catalytic domain"/>
    <property type="match status" value="1"/>
</dbReference>
<evidence type="ECO:0000259" key="15">
    <source>
        <dbReference type="PROSITE" id="PS51190"/>
    </source>
</evidence>
<dbReference type="Proteomes" id="UP001626550">
    <property type="component" value="Unassembled WGS sequence"/>
</dbReference>
<dbReference type="PANTHER" id="PTHR11139:SF69">
    <property type="entry name" value="SERINE_THREONINE-PROTEIN KINASE ATR"/>
    <property type="match status" value="1"/>
</dbReference>
<keyword evidence="9" id="KW-0067">ATP-binding</keyword>
<feature type="non-terminal residue" evidence="16">
    <location>
        <position position="1"/>
    </location>
</feature>
<evidence type="ECO:0000259" key="14">
    <source>
        <dbReference type="PROSITE" id="PS51189"/>
    </source>
</evidence>
<evidence type="ECO:0000313" key="17">
    <source>
        <dbReference type="Proteomes" id="UP001626550"/>
    </source>
</evidence>
<dbReference type="SUPFAM" id="SSF56112">
    <property type="entry name" value="Protein kinase-like (PK-like)"/>
    <property type="match status" value="1"/>
</dbReference>
<protein>
    <recommendedName>
        <fullName evidence="12">Serine/threonine-protein kinase ATR</fullName>
        <ecNumber evidence="3">2.7.11.1</ecNumber>
    </recommendedName>
</protein>
<dbReference type="InterPro" id="IPR057564">
    <property type="entry name" value="HEAT_ATR"/>
</dbReference>
<evidence type="ECO:0000256" key="9">
    <source>
        <dbReference type="ARBA" id="ARBA00022840"/>
    </source>
</evidence>
<comment type="similarity">
    <text evidence="2">Belongs to the PI3/PI4-kinase family. ATM subfamily.</text>
</comment>
<evidence type="ECO:0000313" key="16">
    <source>
        <dbReference type="EMBL" id="KAL3310857.1"/>
    </source>
</evidence>
<dbReference type="GO" id="GO:0006281">
    <property type="term" value="P:DNA repair"/>
    <property type="evidence" value="ECO:0007669"/>
    <property type="project" value="UniProtKB-KW"/>
</dbReference>